<dbReference type="GO" id="GO:0009423">
    <property type="term" value="P:chorismate biosynthetic process"/>
    <property type="evidence" value="ECO:0007669"/>
    <property type="project" value="UniProtKB-UniPathway"/>
</dbReference>
<dbReference type="PROSITE" id="PS00885">
    <property type="entry name" value="EPSP_SYNTHASE_2"/>
    <property type="match status" value="1"/>
</dbReference>
<dbReference type="UniPathway" id="UPA00053">
    <property type="reaction ID" value="UER00089"/>
</dbReference>
<evidence type="ECO:0000256" key="8">
    <source>
        <dbReference type="ARBA" id="ARBA00044633"/>
    </source>
</evidence>
<keyword evidence="5 11" id="KW-0808">Transferase</keyword>
<evidence type="ECO:0000256" key="2">
    <source>
        <dbReference type="ARBA" id="ARBA00009948"/>
    </source>
</evidence>
<evidence type="ECO:0000256" key="6">
    <source>
        <dbReference type="ARBA" id="ARBA00023141"/>
    </source>
</evidence>
<dbReference type="EC" id="2.5.1.19" evidence="3"/>
<dbReference type="PANTHER" id="PTHR21090:SF5">
    <property type="entry name" value="PENTAFUNCTIONAL AROM POLYPEPTIDE"/>
    <property type="match status" value="1"/>
</dbReference>
<evidence type="ECO:0000256" key="3">
    <source>
        <dbReference type="ARBA" id="ARBA00012450"/>
    </source>
</evidence>
<evidence type="ECO:0000256" key="7">
    <source>
        <dbReference type="ARBA" id="ARBA00030046"/>
    </source>
</evidence>
<organism evidence="11 12">
    <name type="scientific">Myxococcus fulvus (strain ATCC BAA-855 / HW-1)</name>
    <dbReference type="NCBI Taxonomy" id="483219"/>
    <lineage>
        <taxon>Bacteria</taxon>
        <taxon>Pseudomonadati</taxon>
        <taxon>Myxococcota</taxon>
        <taxon>Myxococcia</taxon>
        <taxon>Myxococcales</taxon>
        <taxon>Cystobacterineae</taxon>
        <taxon>Myxococcaceae</taxon>
        <taxon>Myxococcus</taxon>
    </lineage>
</organism>
<dbReference type="InterPro" id="IPR023193">
    <property type="entry name" value="EPSP_synthase_CS"/>
</dbReference>
<dbReference type="PANTHER" id="PTHR21090">
    <property type="entry name" value="AROM/DEHYDROQUINATE SYNTHASE"/>
    <property type="match status" value="1"/>
</dbReference>
<dbReference type="STRING" id="483219.LILAB_25570"/>
<dbReference type="AlphaFoldDB" id="F8C9A7"/>
<reference evidence="11 12" key="1">
    <citation type="journal article" date="2011" name="J. Bacteriol.">
        <title>Genome sequence of the halotolerant marine bacterium Myxococcus fulvus HW-1.</title>
        <authorList>
            <person name="Li Z.F."/>
            <person name="Li X."/>
            <person name="Liu H."/>
            <person name="Liu X."/>
            <person name="Han K."/>
            <person name="Wu Z.H."/>
            <person name="Hu W."/>
            <person name="Li F.F."/>
            <person name="Li Y.Z."/>
        </authorList>
    </citation>
    <scope>NUCLEOTIDE SEQUENCE [LARGE SCALE GENOMIC DNA]</scope>
    <source>
        <strain evidence="12">ATCC BAA-855 / HW-1</strain>
    </source>
</reference>
<keyword evidence="4" id="KW-0028">Amino-acid biosynthesis</keyword>
<protein>
    <recommendedName>
        <fullName evidence="3">3-phosphoshikimate 1-carboxyvinyltransferase</fullName>
        <ecNumber evidence="3">2.5.1.19</ecNumber>
    </recommendedName>
    <alternativeName>
        <fullName evidence="7">5-enolpyruvylshikimate-3-phosphate synthase</fullName>
    </alternativeName>
</protein>
<comment type="pathway">
    <text evidence="1">Metabolic intermediate biosynthesis; chorismate biosynthesis; chorismate from D-erythrose 4-phosphate and phosphoenolpyruvate: step 6/7.</text>
</comment>
<dbReference type="EMBL" id="CP002830">
    <property type="protein sequence ID" value="AEI67007.1"/>
    <property type="molecule type" value="Genomic_DNA"/>
</dbReference>
<evidence type="ECO:0000256" key="9">
    <source>
        <dbReference type="SAM" id="MobiDB-lite"/>
    </source>
</evidence>
<comment type="catalytic activity">
    <reaction evidence="8">
        <text>3-phosphoshikimate + phosphoenolpyruvate = 5-O-(1-carboxyvinyl)-3-phosphoshikimate + phosphate</text>
        <dbReference type="Rhea" id="RHEA:21256"/>
        <dbReference type="ChEBI" id="CHEBI:43474"/>
        <dbReference type="ChEBI" id="CHEBI:57701"/>
        <dbReference type="ChEBI" id="CHEBI:58702"/>
        <dbReference type="ChEBI" id="CHEBI:145989"/>
        <dbReference type="EC" id="2.5.1.19"/>
    </reaction>
    <physiologicalReaction direction="left-to-right" evidence="8">
        <dbReference type="Rhea" id="RHEA:21257"/>
    </physiologicalReaction>
</comment>
<dbReference type="Proteomes" id="UP000000488">
    <property type="component" value="Chromosome"/>
</dbReference>
<dbReference type="PIRSF" id="PIRSF000505">
    <property type="entry name" value="EPSPS"/>
    <property type="match status" value="1"/>
</dbReference>
<sequence>MACAAPRVDEGGAPMSSAKASRVLVDPSGLHAAALTPPVSKSDAQRALVLGHLTGSWPLPSVQAEADEDLPADVRVLRRGVEALRLPPDAVRDIDCADGGAPFRILITQAAVTPGAQARFTGTPRLGERPHGPLFTSLREALGPSGLTLTEGAPWPVELRAPRDTSKVAPVFRVPGAQSSQYASSLLLGCAALHLRERRPWRVEIDGPLTSAGYLELTLTWLRRFGFDIQVAPSSYTVAGYTAPPSVPTLPGDWSSLGYLLLVAWKTGGTVVRADTGSAHPDDAMVRLIEQVGLRAVPTGAPFTLKVEGELAGGLRASGEECPDLLPTLAALACVLPAPSTLTEVGILRVKESDRLEGIRTLVKAYGGTTALEGERLRIEPPRTRPSGFEMSSQGDHRLAMTAATLCVLSGTPLTLTGPECVEKSFPGFWRQLAGVGVQITDAP</sequence>
<dbReference type="Pfam" id="PF00275">
    <property type="entry name" value="EPSP_synthase"/>
    <property type="match status" value="1"/>
</dbReference>
<evidence type="ECO:0000313" key="12">
    <source>
        <dbReference type="Proteomes" id="UP000000488"/>
    </source>
</evidence>
<dbReference type="InterPro" id="IPR006264">
    <property type="entry name" value="EPSP_synthase"/>
</dbReference>
<dbReference type="InterPro" id="IPR036968">
    <property type="entry name" value="Enolpyruvate_Tfrase_sf"/>
</dbReference>
<dbReference type="Gene3D" id="3.65.10.10">
    <property type="entry name" value="Enolpyruvate transferase domain"/>
    <property type="match status" value="2"/>
</dbReference>
<proteinExistence type="inferred from homology"/>
<dbReference type="GO" id="GO:0008652">
    <property type="term" value="P:amino acid biosynthetic process"/>
    <property type="evidence" value="ECO:0007669"/>
    <property type="project" value="UniProtKB-KW"/>
</dbReference>
<name>F8C9A7_MYXFH</name>
<dbReference type="GO" id="GO:0003866">
    <property type="term" value="F:3-phosphoshikimate 1-carboxyvinyltransferase activity"/>
    <property type="evidence" value="ECO:0007669"/>
    <property type="project" value="UniProtKB-EC"/>
</dbReference>
<feature type="domain" description="Enolpyruvate transferase" evidence="10">
    <location>
        <begin position="94"/>
        <end position="433"/>
    </location>
</feature>
<dbReference type="GO" id="GO:0009073">
    <property type="term" value="P:aromatic amino acid family biosynthetic process"/>
    <property type="evidence" value="ECO:0007669"/>
    <property type="project" value="UniProtKB-KW"/>
</dbReference>
<dbReference type="eggNOG" id="COG0128">
    <property type="taxonomic scope" value="Bacteria"/>
</dbReference>
<dbReference type="InterPro" id="IPR013792">
    <property type="entry name" value="RNA3'P_cycl/enolpyr_Trfase_a/b"/>
</dbReference>
<evidence type="ECO:0000259" key="10">
    <source>
        <dbReference type="Pfam" id="PF00275"/>
    </source>
</evidence>
<dbReference type="HOGENOM" id="CLU_024321_0_0_7"/>
<dbReference type="SUPFAM" id="SSF55205">
    <property type="entry name" value="EPT/RTPC-like"/>
    <property type="match status" value="1"/>
</dbReference>
<keyword evidence="6" id="KW-0057">Aromatic amino acid biosynthesis</keyword>
<dbReference type="InterPro" id="IPR001986">
    <property type="entry name" value="Enolpyruvate_Tfrase_dom"/>
</dbReference>
<evidence type="ECO:0000256" key="1">
    <source>
        <dbReference type="ARBA" id="ARBA00004811"/>
    </source>
</evidence>
<evidence type="ECO:0000256" key="5">
    <source>
        <dbReference type="ARBA" id="ARBA00022679"/>
    </source>
</evidence>
<dbReference type="KEGG" id="mfu:LILAB_25570"/>
<gene>
    <name evidence="11" type="ordered locus">LILAB_25570</name>
</gene>
<feature type="region of interest" description="Disordered" evidence="9">
    <location>
        <begin position="1"/>
        <end position="20"/>
    </location>
</feature>
<comment type="similarity">
    <text evidence="2">Belongs to the EPSP synthase family.</text>
</comment>
<evidence type="ECO:0000256" key="4">
    <source>
        <dbReference type="ARBA" id="ARBA00022605"/>
    </source>
</evidence>
<accession>F8C9A7</accession>
<evidence type="ECO:0000313" key="11">
    <source>
        <dbReference type="EMBL" id="AEI67007.1"/>
    </source>
</evidence>